<comment type="caution">
    <text evidence="1">The sequence shown here is derived from an EMBL/GenBank/DDBJ whole genome shotgun (WGS) entry which is preliminary data.</text>
</comment>
<evidence type="ECO:0000313" key="2">
    <source>
        <dbReference type="Proteomes" id="UP000257109"/>
    </source>
</evidence>
<protein>
    <recommendedName>
        <fullName evidence="3">Retrotransposon gag domain-containing protein</fullName>
    </recommendedName>
</protein>
<dbReference type="OrthoDB" id="694103at2759"/>
<name>A0A371HGC3_MUCPR</name>
<proteinExistence type="predicted"/>
<dbReference type="InterPro" id="IPR021109">
    <property type="entry name" value="Peptidase_aspartic_dom_sf"/>
</dbReference>
<evidence type="ECO:0008006" key="3">
    <source>
        <dbReference type="Google" id="ProtNLM"/>
    </source>
</evidence>
<organism evidence="1 2">
    <name type="scientific">Mucuna pruriens</name>
    <name type="common">Velvet bean</name>
    <name type="synonym">Dolichos pruriens</name>
    <dbReference type="NCBI Taxonomy" id="157652"/>
    <lineage>
        <taxon>Eukaryota</taxon>
        <taxon>Viridiplantae</taxon>
        <taxon>Streptophyta</taxon>
        <taxon>Embryophyta</taxon>
        <taxon>Tracheophyta</taxon>
        <taxon>Spermatophyta</taxon>
        <taxon>Magnoliopsida</taxon>
        <taxon>eudicotyledons</taxon>
        <taxon>Gunneridae</taxon>
        <taxon>Pentapetalae</taxon>
        <taxon>rosids</taxon>
        <taxon>fabids</taxon>
        <taxon>Fabales</taxon>
        <taxon>Fabaceae</taxon>
        <taxon>Papilionoideae</taxon>
        <taxon>50 kb inversion clade</taxon>
        <taxon>NPAAA clade</taxon>
        <taxon>indigoferoid/millettioid clade</taxon>
        <taxon>Phaseoleae</taxon>
        <taxon>Mucuna</taxon>
    </lineage>
</organism>
<feature type="non-terminal residue" evidence="1">
    <location>
        <position position="1"/>
    </location>
</feature>
<reference evidence="1" key="1">
    <citation type="submission" date="2018-05" db="EMBL/GenBank/DDBJ databases">
        <title>Draft genome of Mucuna pruriens seed.</title>
        <authorList>
            <person name="Nnadi N.E."/>
            <person name="Vos R."/>
            <person name="Hasami M.H."/>
            <person name="Devisetty U.K."/>
            <person name="Aguiy J.C."/>
        </authorList>
    </citation>
    <scope>NUCLEOTIDE SEQUENCE [LARGE SCALE GENOMIC DNA]</scope>
    <source>
        <strain evidence="1">JCA_2017</strain>
    </source>
</reference>
<dbReference type="Gene3D" id="2.40.70.10">
    <property type="entry name" value="Acid Proteases"/>
    <property type="match status" value="1"/>
</dbReference>
<keyword evidence="2" id="KW-1185">Reference proteome</keyword>
<dbReference type="EMBL" id="QJKJ01002667">
    <property type="protein sequence ID" value="RDY01847.1"/>
    <property type="molecule type" value="Genomic_DNA"/>
</dbReference>
<dbReference type="AlphaFoldDB" id="A0A371HGC3"/>
<dbReference type="PANTHER" id="PTHR33067:SF9">
    <property type="entry name" value="RNA-DIRECTED DNA POLYMERASE"/>
    <property type="match status" value="1"/>
</dbReference>
<gene>
    <name evidence="1" type="ORF">CR513_14776</name>
</gene>
<evidence type="ECO:0000313" key="1">
    <source>
        <dbReference type="EMBL" id="RDY01847.1"/>
    </source>
</evidence>
<dbReference type="PANTHER" id="PTHR33067">
    <property type="entry name" value="RNA-DIRECTED DNA POLYMERASE-RELATED"/>
    <property type="match status" value="1"/>
</dbReference>
<sequence length="402" mass="45589">MQQVLFNTCGDMKRMFLEKFFLVSRTTSIRKEICGIRQHTNSTSCVKPCPYHQISEQLLIQYFYEGLVLMDKSIIDAASGATLMDKTPTTTRNLISNMTSNTYQFGVRRSTTSKVVNEVVVVDNQRLENKIIELTSLVRQLAIGQHHTTPLTKACGICTSTEHPTNACPTLQETKPNSVRTDPKAILKLEIRFYAKHNSKPTKIPTTSSQISSTILQTTTTNGNKQYAISIKCECHNLGLANTNWIIIHHYELIAIKWFWTSPFSNNRQYKRECEHHNFDEWKGVTTTLLKELCTYKRNKLKEDVEMGRNVPALIKSEQVFALIQPTMPKKCRNLDTFTVPCTIGECTFAYAMLDLGTLINVMPSSIYKLLNFGDLEPIGVIIQLANRSFAHPLGILEDVLV</sequence>
<dbReference type="Proteomes" id="UP000257109">
    <property type="component" value="Unassembled WGS sequence"/>
</dbReference>
<accession>A0A371HGC3</accession>